<keyword evidence="1" id="KW-1133">Transmembrane helix</keyword>
<dbReference type="Proteomes" id="UP000721236">
    <property type="component" value="Unassembled WGS sequence"/>
</dbReference>
<organism evidence="2 3">
    <name type="scientific">Cupriavidus respiraculi</name>
    <dbReference type="NCBI Taxonomy" id="195930"/>
    <lineage>
        <taxon>Bacteria</taxon>
        <taxon>Pseudomonadati</taxon>
        <taxon>Pseudomonadota</taxon>
        <taxon>Betaproteobacteria</taxon>
        <taxon>Burkholderiales</taxon>
        <taxon>Burkholderiaceae</taxon>
        <taxon>Cupriavidus</taxon>
    </lineage>
</organism>
<evidence type="ECO:0000313" key="2">
    <source>
        <dbReference type="EMBL" id="CAG9184124.1"/>
    </source>
</evidence>
<feature type="transmembrane region" description="Helical" evidence="1">
    <location>
        <begin position="132"/>
        <end position="152"/>
    </location>
</feature>
<keyword evidence="1" id="KW-0472">Membrane</keyword>
<evidence type="ECO:0000256" key="1">
    <source>
        <dbReference type="SAM" id="Phobius"/>
    </source>
</evidence>
<feature type="transmembrane region" description="Helical" evidence="1">
    <location>
        <begin position="164"/>
        <end position="185"/>
    </location>
</feature>
<reference evidence="2 3" key="1">
    <citation type="submission" date="2021-08" db="EMBL/GenBank/DDBJ databases">
        <authorList>
            <person name="Peeters C."/>
        </authorList>
    </citation>
    <scope>NUCLEOTIDE SEQUENCE [LARGE SCALE GENOMIC DNA]</scope>
    <source>
        <strain evidence="2 3">LMG 21510</strain>
    </source>
</reference>
<name>A0ABN7ZJ56_9BURK</name>
<sequence>MAGFNLFTVQTITFAQSSYGSTDVIRTVIGQVLESASQINEDLQTVKLSSLSLVLIFAVGLWMTLIACTAALANINLRRWALSKQGFERTCHVLSAHTADCALVWGATALAAFALHVLGVPLPEIMSSDVGALAYALANVVLAIGATVAIQWRRGKGRTETLRVPATTAALALFAAVFPVCILHISTRVGQSMPPMLHWSTSIQCDQSDCFAYVRSENTRRIILDSDVNVQVEARYRNTQTNLPVVGYFNARIRVSDPDANHGPPDIEPGVTKVLRVRSVTILCPIDIVKDLLYEPVAVRGGETLAYVAGASRRNERGSVMVDVSPRFLHPLFSKAGGECRAGIVS</sequence>
<accession>A0ABN7ZJ56</accession>
<feature type="transmembrane region" description="Helical" evidence="1">
    <location>
        <begin position="53"/>
        <end position="77"/>
    </location>
</feature>
<gene>
    <name evidence="2" type="ORF">LMG21510_05031</name>
</gene>
<keyword evidence="1" id="KW-0812">Transmembrane</keyword>
<evidence type="ECO:0000313" key="3">
    <source>
        <dbReference type="Proteomes" id="UP000721236"/>
    </source>
</evidence>
<dbReference type="EMBL" id="CAJZAH010000010">
    <property type="protein sequence ID" value="CAG9184124.1"/>
    <property type="molecule type" value="Genomic_DNA"/>
</dbReference>
<feature type="transmembrane region" description="Helical" evidence="1">
    <location>
        <begin position="98"/>
        <end position="120"/>
    </location>
</feature>
<protein>
    <submittedName>
        <fullName evidence="2">Uncharacterized protein</fullName>
    </submittedName>
</protein>
<comment type="caution">
    <text evidence="2">The sequence shown here is derived from an EMBL/GenBank/DDBJ whole genome shotgun (WGS) entry which is preliminary data.</text>
</comment>
<keyword evidence="3" id="KW-1185">Reference proteome</keyword>
<proteinExistence type="predicted"/>